<evidence type="ECO:0000313" key="2">
    <source>
        <dbReference type="Proteomes" id="UP000305451"/>
    </source>
</evidence>
<accession>A0A4S2HDU8</accession>
<proteinExistence type="predicted"/>
<gene>
    <name evidence="1" type="ORF">E5162_02480</name>
</gene>
<name>A0A4S2HDU8_9PROT</name>
<comment type="caution">
    <text evidence="1">The sequence shown here is derived from an EMBL/GenBank/DDBJ whole genome shotgun (WGS) entry which is preliminary data.</text>
</comment>
<dbReference type="AlphaFoldDB" id="A0A4S2HDU8"/>
<dbReference type="RefSeq" id="WP_158291173.1">
    <property type="nucleotide sequence ID" value="NZ_BMEI01000001.1"/>
</dbReference>
<keyword evidence="2" id="KW-1185">Reference proteome</keyword>
<dbReference type="Proteomes" id="UP000305451">
    <property type="component" value="Unassembled WGS sequence"/>
</dbReference>
<sequence>MLFSLLVFALTACGRGLPNDPRGTLERVHGGELRVGLILDEAEVRADRERVEGFAQYLGVAQIRYDTGEVHHLVNKLERGELDMIASFPRKTPFKEAGFTRPFSGPDGDERVWGVRAGENAFLLAADRYLYQQEKPS</sequence>
<dbReference type="OrthoDB" id="8116676at2"/>
<dbReference type="EMBL" id="SRXV01000001">
    <property type="protein sequence ID" value="TGY94166.1"/>
    <property type="molecule type" value="Genomic_DNA"/>
</dbReference>
<reference evidence="1 2" key="1">
    <citation type="journal article" date="2013" name="Int. J. Syst. Evol. Microbiol.">
        <title>Marinicauda pacifica gen. nov., sp. nov., a prosthecate alphaproteobacterium of the family Hyphomonadaceae isolated from deep seawater.</title>
        <authorList>
            <person name="Zhang X.Y."/>
            <person name="Li G.W."/>
            <person name="Wang C.S."/>
            <person name="Zhang Y.J."/>
            <person name="Xu X.W."/>
            <person name="Li H."/>
            <person name="Liu A."/>
            <person name="Liu C."/>
            <person name="Xie B.B."/>
            <person name="Qin Q.L."/>
            <person name="Xu Z."/>
            <person name="Chen X.L."/>
            <person name="Zhou B.C."/>
            <person name="Zhang Y.Z."/>
        </authorList>
    </citation>
    <scope>NUCLEOTIDE SEQUENCE [LARGE SCALE GENOMIC DNA]</scope>
    <source>
        <strain evidence="1 2">P-1 km-3</strain>
    </source>
</reference>
<organism evidence="1 2">
    <name type="scientific">Marinicauda pacifica</name>
    <dbReference type="NCBI Taxonomy" id="1133559"/>
    <lineage>
        <taxon>Bacteria</taxon>
        <taxon>Pseudomonadati</taxon>
        <taxon>Pseudomonadota</taxon>
        <taxon>Alphaproteobacteria</taxon>
        <taxon>Maricaulales</taxon>
        <taxon>Maricaulaceae</taxon>
        <taxon>Marinicauda</taxon>
    </lineage>
</organism>
<evidence type="ECO:0000313" key="1">
    <source>
        <dbReference type="EMBL" id="TGY94166.1"/>
    </source>
</evidence>
<evidence type="ECO:0008006" key="3">
    <source>
        <dbReference type="Google" id="ProtNLM"/>
    </source>
</evidence>
<protein>
    <recommendedName>
        <fullName evidence="3">Transporter substrate-binding domain-containing protein</fullName>
    </recommendedName>
</protein>